<dbReference type="Proteomes" id="UP001162780">
    <property type="component" value="Chromosome"/>
</dbReference>
<keyword evidence="2" id="KW-1185">Reference proteome</keyword>
<proteinExistence type="predicted"/>
<sequence>MSVVSRWLKEALNFWRSKRDEDLRWHLSRQQDVAELHRARVLAEQALLAQLKKQSQQLAHELELNEARNRNELEMVKIQCKQELKDYQQYLDSLDKLKRSLQTSYAHLPEAVAFTIHHHAKQLLNRMWDEQDPQEKLKIEMQLIQFMTAVHEDSLSSLQRDGQGTLPQKTLAFIEGEV</sequence>
<gene>
    <name evidence="1" type="ORF">NM686_016660</name>
</gene>
<name>A0ABY7GIQ9_9GAMM</name>
<evidence type="ECO:0000313" key="2">
    <source>
        <dbReference type="Proteomes" id="UP001162780"/>
    </source>
</evidence>
<accession>A0ABY7GIQ9</accession>
<organism evidence="1 2">
    <name type="scientific">Methylomonas rapida</name>
    <dbReference type="NCBI Taxonomy" id="2963939"/>
    <lineage>
        <taxon>Bacteria</taxon>
        <taxon>Pseudomonadati</taxon>
        <taxon>Pseudomonadota</taxon>
        <taxon>Gammaproteobacteria</taxon>
        <taxon>Methylococcales</taxon>
        <taxon>Methylococcaceae</taxon>
        <taxon>Methylomonas</taxon>
    </lineage>
</organism>
<dbReference type="EMBL" id="CP113517">
    <property type="protein sequence ID" value="WAR43988.1"/>
    <property type="molecule type" value="Genomic_DNA"/>
</dbReference>
<evidence type="ECO:0000313" key="1">
    <source>
        <dbReference type="EMBL" id="WAR43988.1"/>
    </source>
</evidence>
<dbReference type="RefSeq" id="WP_255188977.1">
    <property type="nucleotide sequence ID" value="NZ_CP113517.1"/>
</dbReference>
<reference evidence="1" key="1">
    <citation type="submission" date="2022-11" db="EMBL/GenBank/DDBJ databases">
        <title>Methylomonas rapida sp. nov., Carotenoid-Producing Obligate Methanotrophs with High Growth Characteristics and Biotechnological Potential.</title>
        <authorList>
            <person name="Tikhonova E.N."/>
            <person name="Suleimanov R.Z."/>
            <person name="Miroshnikov K."/>
            <person name="Oshkin I.Y."/>
            <person name="Belova S.E."/>
            <person name="Danilova O.V."/>
            <person name="Ashikhmin A."/>
            <person name="Konopkin A."/>
            <person name="But S.Y."/>
            <person name="Khmelenina V.N."/>
            <person name="Kuznetsov N."/>
            <person name="Pimenov N.V."/>
            <person name="Dedysh S.N."/>
        </authorList>
    </citation>
    <scope>NUCLEOTIDE SEQUENCE</scope>
    <source>
        <strain evidence="1">MP1</strain>
    </source>
</reference>
<protein>
    <submittedName>
        <fullName evidence="1">Uncharacterized protein</fullName>
    </submittedName>
</protein>